<sequence>MNAQPRLWRILLSCLLVLLLLCAGPAMAATATLSSDDALLFDARVGSLSVGNGIRAFAVEESICLDLGDVIDALKIAVVPSEDKRRAEGWAFDEARRIAIDRDKGEARFGTEYMRLGANDIYDSRSGWCVATPALGRWLGVSFEADTTNAILTITSPTPLPIEAALRRTAAAERLTTRAQPQTAGLERRAFPYRLWRMPALDASLSAGWQRDAKGAQTRATRYEMLATGELAYASVEARLASDAHGMPDSLRLRLYRADPDGQLLGPVGATQAAIGDVDSFAVPLVAGSASGRGVALTNRPLDAIGEFDKVALTGLLPLGWDAELYRNGELLRVTPGDAAGRYAFRDVALRHGVNVLEVVRYGPQGQVRRERRVYNIAAQSPGPGETWWSTTLVQGNHDLLRFGASRPTPASGWRGTMAVDHGLGRGASVGAAVMRAPSSSGSANFAHLNLRGGLAGMLGELSWAGCKGGGAAMRASVVGDIFKTSVAVEAVRNRGLLSDRIDPALRSSIGVAIDRPVHAAGLILPVHFDLRSTRQRSGQGMEANGRLSVATRSVSASLVGGWSRVRATGGIARDSATAGLLVSGRAGKIRLRGEVHWRLAPDPALMGVQLTANRALGVADMVQISANYAAGDDRLAIDAAYARDFGRAALTLNLSGDSRRAFAVGLGLTFSVGPDGDGRFGRVRSASQARGGALLVRAFHDLDGNGRRDAGEPPFPDPVGVLVNDMPLPARLRDEATEGTELDGLSPATPVKIALDEASLSDPFDITSNPGILVTPRAGLREVVELGVSPSAAVEGMLAMDGRALAGEMMELQTMDGATAYRARTEFDGMFSFERVRYGRYRLKVAQGRHAHVEQIVELGQARSIARLGVIDVRATAQMAAR</sequence>
<organism evidence="2 3">
    <name type="scientific">Sphingobium indicum BiD32</name>
    <dbReference type="NCBI Taxonomy" id="1301087"/>
    <lineage>
        <taxon>Bacteria</taxon>
        <taxon>Pseudomonadati</taxon>
        <taxon>Pseudomonadota</taxon>
        <taxon>Alphaproteobacteria</taxon>
        <taxon>Sphingomonadales</taxon>
        <taxon>Sphingomonadaceae</taxon>
        <taxon>Sphingobium</taxon>
    </lineage>
</organism>
<evidence type="ECO:0000313" key="3">
    <source>
        <dbReference type="Proteomes" id="UP000013201"/>
    </source>
</evidence>
<keyword evidence="3" id="KW-1185">Reference proteome</keyword>
<reference evidence="3" key="2">
    <citation type="submission" date="2013-04" db="EMBL/GenBank/DDBJ databases">
        <title>Bisphenol A degrading Sphingobium sp. strain BiD32.</title>
        <authorList>
            <person name="Nielsen J.L."/>
            <person name="Zhou N.A."/>
            <person name="Kjeldal H."/>
        </authorList>
    </citation>
    <scope>NUCLEOTIDE SEQUENCE [LARGE SCALE GENOMIC DNA]</scope>
    <source>
        <strain evidence="3">BiD32</strain>
    </source>
</reference>
<dbReference type="EMBL" id="CAVK010000108">
    <property type="protein sequence ID" value="CCW17869.1"/>
    <property type="molecule type" value="Genomic_DNA"/>
</dbReference>
<gene>
    <name evidence="2" type="ORF">EBBID32_22180</name>
</gene>
<dbReference type="RefSeq" id="WP_006956599.1">
    <property type="nucleotide sequence ID" value="NZ_CAVK010000108.1"/>
</dbReference>
<comment type="caution">
    <text evidence="2">The sequence shown here is derived from an EMBL/GenBank/DDBJ whole genome shotgun (WGS) entry which is preliminary data.</text>
</comment>
<evidence type="ECO:0008006" key="4">
    <source>
        <dbReference type="Google" id="ProtNLM"/>
    </source>
</evidence>
<reference evidence="2 3" key="1">
    <citation type="submission" date="2013-03" db="EMBL/GenBank/DDBJ databases">
        <authorList>
            <person name="Le V."/>
        </authorList>
    </citation>
    <scope>NUCLEOTIDE SEQUENCE [LARGE SCALE GENOMIC DNA]</scope>
    <source>
        <strain evidence="2 3">BiD32</strain>
    </source>
</reference>
<evidence type="ECO:0000256" key="1">
    <source>
        <dbReference type="SAM" id="SignalP"/>
    </source>
</evidence>
<feature type="chain" id="PRO_5004108178" description="Carboxypeptidase regulatory-like domain-containing protein" evidence="1">
    <location>
        <begin position="29"/>
        <end position="883"/>
    </location>
</feature>
<dbReference type="OrthoDB" id="121544at2"/>
<keyword evidence="1" id="KW-0732">Signal</keyword>
<dbReference type="SUPFAM" id="SSF49478">
    <property type="entry name" value="Cna protein B-type domain"/>
    <property type="match status" value="1"/>
</dbReference>
<dbReference type="AlphaFoldDB" id="N1MMA7"/>
<name>N1MMA7_9SPHN</name>
<protein>
    <recommendedName>
        <fullName evidence="4">Carboxypeptidase regulatory-like domain-containing protein</fullName>
    </recommendedName>
</protein>
<evidence type="ECO:0000313" key="2">
    <source>
        <dbReference type="EMBL" id="CCW17869.1"/>
    </source>
</evidence>
<accession>N1MMA7</accession>
<dbReference type="Proteomes" id="UP000013201">
    <property type="component" value="Unassembled WGS sequence"/>
</dbReference>
<proteinExistence type="predicted"/>
<feature type="signal peptide" evidence="1">
    <location>
        <begin position="1"/>
        <end position="28"/>
    </location>
</feature>